<dbReference type="Gene3D" id="3.30.565.10">
    <property type="entry name" value="Histidine kinase-like ATPase, C-terminal domain"/>
    <property type="match status" value="1"/>
</dbReference>
<dbReference type="SMART" id="SM00388">
    <property type="entry name" value="HisKA"/>
    <property type="match status" value="1"/>
</dbReference>
<dbReference type="InterPro" id="IPR005467">
    <property type="entry name" value="His_kinase_dom"/>
</dbReference>
<evidence type="ECO:0000313" key="11">
    <source>
        <dbReference type="EMBL" id="RVU07157.1"/>
    </source>
</evidence>
<protein>
    <recommendedName>
        <fullName evidence="2">histidine kinase</fullName>
        <ecNumber evidence="2">2.7.13.3</ecNumber>
    </recommendedName>
</protein>
<dbReference type="InterPro" id="IPR011006">
    <property type="entry name" value="CheY-like_superfamily"/>
</dbReference>
<keyword evidence="12" id="KW-1185">Reference proteome</keyword>
<feature type="coiled-coil region" evidence="8">
    <location>
        <begin position="13"/>
        <end position="40"/>
    </location>
</feature>
<keyword evidence="8" id="KW-0175">Coiled coil</keyword>
<reference evidence="11 12" key="1">
    <citation type="submission" date="2019-01" db="EMBL/GenBank/DDBJ databases">
        <authorList>
            <person name="Chen W.-M."/>
        </authorList>
    </citation>
    <scope>NUCLEOTIDE SEQUENCE [LARGE SCALE GENOMIC DNA]</scope>
    <source>
        <strain evidence="11 12">FSY-9</strain>
    </source>
</reference>
<keyword evidence="3 7" id="KW-0597">Phosphoprotein</keyword>
<evidence type="ECO:0000259" key="10">
    <source>
        <dbReference type="PROSITE" id="PS50110"/>
    </source>
</evidence>
<dbReference type="SUPFAM" id="SSF52172">
    <property type="entry name" value="CheY-like"/>
    <property type="match status" value="1"/>
</dbReference>
<dbReference type="EC" id="2.7.13.3" evidence="2"/>
<keyword evidence="6" id="KW-0902">Two-component regulatory system</keyword>
<dbReference type="PANTHER" id="PTHR43711">
    <property type="entry name" value="TWO-COMPONENT HISTIDINE KINASE"/>
    <property type="match status" value="1"/>
</dbReference>
<comment type="catalytic activity">
    <reaction evidence="1">
        <text>ATP + protein L-histidine = ADP + protein N-phospho-L-histidine.</text>
        <dbReference type="EC" id="2.7.13.3"/>
    </reaction>
</comment>
<dbReference type="PANTHER" id="PTHR43711:SF26">
    <property type="entry name" value="SENSOR HISTIDINE KINASE RCSC"/>
    <property type="match status" value="1"/>
</dbReference>
<dbReference type="Gene3D" id="3.30.450.20">
    <property type="entry name" value="PAS domain"/>
    <property type="match status" value="1"/>
</dbReference>
<dbReference type="Pfam" id="PF00512">
    <property type="entry name" value="HisKA"/>
    <property type="match status" value="1"/>
</dbReference>
<dbReference type="InterPro" id="IPR001789">
    <property type="entry name" value="Sig_transdc_resp-reg_receiver"/>
</dbReference>
<dbReference type="SUPFAM" id="SSF55874">
    <property type="entry name" value="ATPase domain of HSP90 chaperone/DNA topoisomerase II/histidine kinase"/>
    <property type="match status" value="1"/>
</dbReference>
<dbReference type="Pfam" id="PF02518">
    <property type="entry name" value="HATPase_c"/>
    <property type="match status" value="1"/>
</dbReference>
<feature type="coiled-coil region" evidence="8">
    <location>
        <begin position="338"/>
        <end position="379"/>
    </location>
</feature>
<dbReference type="InterPro" id="IPR035965">
    <property type="entry name" value="PAS-like_dom_sf"/>
</dbReference>
<dbReference type="InterPro" id="IPR003661">
    <property type="entry name" value="HisK_dim/P_dom"/>
</dbReference>
<dbReference type="Proteomes" id="UP000282837">
    <property type="component" value="Unassembled WGS sequence"/>
</dbReference>
<dbReference type="CDD" id="cd00075">
    <property type="entry name" value="HATPase"/>
    <property type="match status" value="1"/>
</dbReference>
<dbReference type="CDD" id="cd00156">
    <property type="entry name" value="REC"/>
    <property type="match status" value="1"/>
</dbReference>
<dbReference type="InterPro" id="IPR036097">
    <property type="entry name" value="HisK_dim/P_sf"/>
</dbReference>
<dbReference type="PRINTS" id="PR00344">
    <property type="entry name" value="BCTRLSENSOR"/>
</dbReference>
<evidence type="ECO:0000256" key="5">
    <source>
        <dbReference type="ARBA" id="ARBA00022777"/>
    </source>
</evidence>
<evidence type="ECO:0000256" key="1">
    <source>
        <dbReference type="ARBA" id="ARBA00000085"/>
    </source>
</evidence>
<sequence>MASLSPPAPASEVEELRERVRKLEKINAALIDRVERATDMQGGAYSMFETAIALEAMVRERTAALETALGRLNAMNAQLAAASADADAARMRLRDAIESLSDGFALFDADDKMVMCNSAFLDIWPQFVPLATDSPDFSTMAEALVHARATIGAIVAPDRWLSERVERHRLAAGAHVQWLSNGRWVQINEKRTSEGGTVGVYTDITSVKAEDARQRAQELAERNLALQALLDTLSEGVCMFGPDLRLQAWNGELLNLLEAVDGRKPDPLDLSTHAGLIAWCRSHCHLDQSEALMWRDEGDRRETPCMMGERHFMIRSVRLSTGGMVFTFDDVTESIQFHRSLTETAETLERRVEERTAQLVELNHQLEEAKDEAETANRSKTSFLAAASHDLLQPLNAARLFVSALDECRLPARPRSLVEQTTIALDSVEDLLEALFEISRLDAGAIQPDIRPIALGQIFNALRIEFSPLARAGGLDLIVPETGAWVASDARLLRRVLQNFVSNAIRYTAQGQVAVEITQSEGALTVGVRDTGPGITEKDRELIFREFHRLPHASRIPGKGLGLAIVRRVSTMLGHDITLDTAVGVGSTFSITLPLAQPAAPADGASTPERIQLRRPAHGVVVVIDNDAGVLAGMKALLENWGLDVVATHDPSDPAVGKAFCNEAKDKSPMLCVVDFHLDDGLTGDQAVADLRGRYRADLPAVVVSADRGPETKQALAAMGIPLLYKPVKPAQLRALLRQLEIM</sequence>
<comment type="caution">
    <text evidence="11">The sequence shown here is derived from an EMBL/GenBank/DDBJ whole genome shotgun (WGS) entry which is preliminary data.</text>
</comment>
<feature type="domain" description="Histidine kinase" evidence="9">
    <location>
        <begin position="386"/>
        <end position="597"/>
    </location>
</feature>
<evidence type="ECO:0000256" key="3">
    <source>
        <dbReference type="ARBA" id="ARBA00022553"/>
    </source>
</evidence>
<dbReference type="AlphaFoldDB" id="A0A3S2YC18"/>
<gene>
    <name evidence="11" type="ORF">EOE18_04250</name>
</gene>
<proteinExistence type="predicted"/>
<dbReference type="InterPro" id="IPR003594">
    <property type="entry name" value="HATPase_dom"/>
</dbReference>
<dbReference type="Gene3D" id="1.10.287.130">
    <property type="match status" value="1"/>
</dbReference>
<dbReference type="PROSITE" id="PS50109">
    <property type="entry name" value="HIS_KIN"/>
    <property type="match status" value="1"/>
</dbReference>
<dbReference type="InterPro" id="IPR004358">
    <property type="entry name" value="Sig_transdc_His_kin-like_C"/>
</dbReference>
<dbReference type="EMBL" id="SACO01000002">
    <property type="protein sequence ID" value="RVU07157.1"/>
    <property type="molecule type" value="Genomic_DNA"/>
</dbReference>
<accession>A0A3S2YC18</accession>
<dbReference type="SMART" id="SM00387">
    <property type="entry name" value="HATPase_c"/>
    <property type="match status" value="1"/>
</dbReference>
<dbReference type="SUPFAM" id="SSF47384">
    <property type="entry name" value="Homodimeric domain of signal transducing histidine kinase"/>
    <property type="match status" value="1"/>
</dbReference>
<dbReference type="SUPFAM" id="SSF55785">
    <property type="entry name" value="PYP-like sensor domain (PAS domain)"/>
    <property type="match status" value="1"/>
</dbReference>
<evidence type="ECO:0000256" key="6">
    <source>
        <dbReference type="ARBA" id="ARBA00023012"/>
    </source>
</evidence>
<feature type="domain" description="Response regulatory" evidence="10">
    <location>
        <begin position="620"/>
        <end position="741"/>
    </location>
</feature>
<dbReference type="InterPro" id="IPR050736">
    <property type="entry name" value="Sensor_HK_Regulatory"/>
</dbReference>
<dbReference type="PROSITE" id="PS50110">
    <property type="entry name" value="RESPONSE_REGULATORY"/>
    <property type="match status" value="1"/>
</dbReference>
<dbReference type="Pfam" id="PF12860">
    <property type="entry name" value="PAS_7"/>
    <property type="match status" value="1"/>
</dbReference>
<dbReference type="FunFam" id="1.10.287.130:FF:000063">
    <property type="entry name" value="Hybrid sensor histidine kinase/response regulator"/>
    <property type="match status" value="1"/>
</dbReference>
<evidence type="ECO:0000259" key="9">
    <source>
        <dbReference type="PROSITE" id="PS50109"/>
    </source>
</evidence>
<evidence type="ECO:0000313" key="12">
    <source>
        <dbReference type="Proteomes" id="UP000282837"/>
    </source>
</evidence>
<name>A0A3S2YC18_9SPHN</name>
<dbReference type="OrthoDB" id="9764438at2"/>
<dbReference type="RefSeq" id="WP_127706519.1">
    <property type="nucleotide sequence ID" value="NZ_SACO01000002.1"/>
</dbReference>
<dbReference type="GO" id="GO:0000155">
    <property type="term" value="F:phosphorelay sensor kinase activity"/>
    <property type="evidence" value="ECO:0007669"/>
    <property type="project" value="InterPro"/>
</dbReference>
<dbReference type="Pfam" id="PF00072">
    <property type="entry name" value="Response_reg"/>
    <property type="match status" value="1"/>
</dbReference>
<dbReference type="CDD" id="cd00082">
    <property type="entry name" value="HisKA"/>
    <property type="match status" value="1"/>
</dbReference>
<dbReference type="SMART" id="SM00448">
    <property type="entry name" value="REC"/>
    <property type="match status" value="1"/>
</dbReference>
<keyword evidence="4" id="KW-0808">Transferase</keyword>
<dbReference type="FunFam" id="3.30.565.10:FF:000049">
    <property type="entry name" value="Two-component sensor histidine kinase"/>
    <property type="match status" value="1"/>
</dbReference>
<feature type="modified residue" description="4-aspartylphosphate" evidence="7">
    <location>
        <position position="675"/>
    </location>
</feature>
<evidence type="ECO:0000256" key="8">
    <source>
        <dbReference type="SAM" id="Coils"/>
    </source>
</evidence>
<dbReference type="Gene3D" id="3.40.50.2300">
    <property type="match status" value="1"/>
</dbReference>
<dbReference type="InterPro" id="IPR036890">
    <property type="entry name" value="HATPase_C_sf"/>
</dbReference>
<keyword evidence="5" id="KW-0418">Kinase</keyword>
<evidence type="ECO:0000256" key="7">
    <source>
        <dbReference type="PROSITE-ProRule" id="PRU00169"/>
    </source>
</evidence>
<evidence type="ECO:0000256" key="4">
    <source>
        <dbReference type="ARBA" id="ARBA00022679"/>
    </source>
</evidence>
<evidence type="ECO:0000256" key="2">
    <source>
        <dbReference type="ARBA" id="ARBA00012438"/>
    </source>
</evidence>
<organism evidence="11 12">
    <name type="scientific">Novosphingobium umbonatum</name>
    <dbReference type="NCBI Taxonomy" id="1908524"/>
    <lineage>
        <taxon>Bacteria</taxon>
        <taxon>Pseudomonadati</taxon>
        <taxon>Pseudomonadota</taxon>
        <taxon>Alphaproteobacteria</taxon>
        <taxon>Sphingomonadales</taxon>
        <taxon>Sphingomonadaceae</taxon>
        <taxon>Novosphingobium</taxon>
    </lineage>
</organism>